<evidence type="ECO:0000259" key="2">
    <source>
        <dbReference type="PROSITE" id="PS51212"/>
    </source>
</evidence>
<accession>A0A150GXM5</accession>
<dbReference type="Pfam" id="PF01822">
    <property type="entry name" value="WSC"/>
    <property type="match status" value="1"/>
</dbReference>
<evidence type="ECO:0000313" key="4">
    <source>
        <dbReference type="Proteomes" id="UP000075714"/>
    </source>
</evidence>
<dbReference type="STRING" id="33097.A0A150GXM5"/>
<gene>
    <name evidence="3" type="ORF">GPECTOR_5g94</name>
</gene>
<feature type="compositionally biased region" description="Gly residues" evidence="1">
    <location>
        <begin position="469"/>
        <end position="496"/>
    </location>
</feature>
<feature type="region of interest" description="Disordered" evidence="1">
    <location>
        <begin position="1"/>
        <end position="26"/>
    </location>
</feature>
<feature type="region of interest" description="Disordered" evidence="1">
    <location>
        <begin position="669"/>
        <end position="701"/>
    </location>
</feature>
<reference evidence="4" key="1">
    <citation type="journal article" date="2016" name="Nat. Commun.">
        <title>The Gonium pectorale genome demonstrates co-option of cell cycle regulation during the evolution of multicellularity.</title>
        <authorList>
            <person name="Hanschen E.R."/>
            <person name="Marriage T.N."/>
            <person name="Ferris P.J."/>
            <person name="Hamaji T."/>
            <person name="Toyoda A."/>
            <person name="Fujiyama A."/>
            <person name="Neme R."/>
            <person name="Noguchi H."/>
            <person name="Minakuchi Y."/>
            <person name="Suzuki M."/>
            <person name="Kawai-Toyooka H."/>
            <person name="Smith D.R."/>
            <person name="Sparks H."/>
            <person name="Anderson J."/>
            <person name="Bakaric R."/>
            <person name="Luria V."/>
            <person name="Karger A."/>
            <person name="Kirschner M.W."/>
            <person name="Durand P.M."/>
            <person name="Michod R.E."/>
            <person name="Nozaki H."/>
            <person name="Olson B.J."/>
        </authorList>
    </citation>
    <scope>NUCLEOTIDE SEQUENCE [LARGE SCALE GENOMIC DNA]</scope>
    <source>
        <strain evidence="4">NIES-2863</strain>
    </source>
</reference>
<dbReference type="PANTHER" id="PTHR45691">
    <property type="entry name" value="PROTEIN DIAPHANOUS"/>
    <property type="match status" value="1"/>
</dbReference>
<feature type="compositionally biased region" description="Pro residues" evidence="1">
    <location>
        <begin position="827"/>
        <end position="876"/>
    </location>
</feature>
<feature type="region of interest" description="Disordered" evidence="1">
    <location>
        <begin position="465"/>
        <end position="539"/>
    </location>
</feature>
<evidence type="ECO:0000313" key="3">
    <source>
        <dbReference type="EMBL" id="KXZ54442.1"/>
    </source>
</evidence>
<feature type="domain" description="WSC" evidence="2">
    <location>
        <begin position="706"/>
        <end position="807"/>
    </location>
</feature>
<comment type="caution">
    <text evidence="3">The sequence shown here is derived from an EMBL/GenBank/DDBJ whole genome shotgun (WGS) entry which is preliminary data.</text>
</comment>
<feature type="compositionally biased region" description="Low complexity" evidence="1">
    <location>
        <begin position="518"/>
        <end position="529"/>
    </location>
</feature>
<protein>
    <recommendedName>
        <fullName evidence="2">WSC domain-containing protein</fullName>
    </recommendedName>
</protein>
<keyword evidence="4" id="KW-1185">Reference proteome</keyword>
<dbReference type="GO" id="GO:0005884">
    <property type="term" value="C:actin filament"/>
    <property type="evidence" value="ECO:0007669"/>
    <property type="project" value="TreeGrafter"/>
</dbReference>
<dbReference type="PROSITE" id="PS51212">
    <property type="entry name" value="WSC"/>
    <property type="match status" value="1"/>
</dbReference>
<dbReference type="OrthoDB" id="546857at2759"/>
<feature type="compositionally biased region" description="Pro residues" evidence="1">
    <location>
        <begin position="11"/>
        <end position="22"/>
    </location>
</feature>
<dbReference type="PRINTS" id="PR01217">
    <property type="entry name" value="PRICHEXTENSN"/>
</dbReference>
<feature type="compositionally biased region" description="Low complexity" evidence="1">
    <location>
        <begin position="501"/>
        <end position="511"/>
    </location>
</feature>
<dbReference type="InterPro" id="IPR002889">
    <property type="entry name" value="WSC_carb-bd"/>
</dbReference>
<dbReference type="PANTHER" id="PTHR45691:SF6">
    <property type="entry name" value="PROTEIN DIAPHANOUS"/>
    <property type="match status" value="1"/>
</dbReference>
<dbReference type="InterPro" id="IPR051412">
    <property type="entry name" value="Formin_Homology_Diaphanous_sf"/>
</dbReference>
<dbReference type="AlphaFoldDB" id="A0A150GXM5"/>
<dbReference type="Proteomes" id="UP000075714">
    <property type="component" value="Unassembled WGS sequence"/>
</dbReference>
<dbReference type="GO" id="GO:0030041">
    <property type="term" value="P:actin filament polymerization"/>
    <property type="evidence" value="ECO:0007669"/>
    <property type="project" value="TreeGrafter"/>
</dbReference>
<feature type="compositionally biased region" description="Low complexity" evidence="1">
    <location>
        <begin position="1"/>
        <end position="10"/>
    </location>
</feature>
<evidence type="ECO:0000256" key="1">
    <source>
        <dbReference type="SAM" id="MobiDB-lite"/>
    </source>
</evidence>
<sequence>MHGPQTQPQSFGPPPPKLPPSAQPDVASEAPLSSLALVLRPLAVQTPTPQVDVSGSYLLTYVPTFCAGLPSDENYTLVNTTLLDLYGGIQKIHFLYDSLTPGVVVAVRVVYGRDAVDGAVGGGGGTFTDLVAGALYDPESPTLYESVVQVPSGRAALIYVSVCCGPTGGVYQMALGFSDGTEASTGGCEGPGFRRSLLQLDTVLNTAIVPYGAILAGLQGNRGAFMGELSFVMATKLADAIQQAFDKAVAKDWPEIVNGVPRSLPNRATSTPLVMVGGAITILKNDFADPLLASTRYGRGRLAAIGSERMVTQCCQGAGVGSDPGTDRLIVNLAAWAAWYGTKVPGSKASLRVADTRFVAMAKFIVKASPTTFLSPDNLYLSLPGFMANGHLAADLYVLGAHDPRYLQPEVQEFLTSYVFHGKGLLLVGPDLLPSVFYARAEQSGTTPQPSVASAAALQALGAEAQRGGPPGLAGDGDAGGPQGDGDGKGGGGGGILARSVDGAAEGDAAVGPPPPSLDGDSSPTDAAAPPSPESLEGRAWRALRAWRRSRGRSLLQSGGGSGVDATTILLNLVSGPMGLLFSGYVADPGGNLTIATPTALQNAELAAQLYVEYLRGVVVLQPADLQMMVSTVSRAAAVLPRSSPSLTRFWALVDLSASLAATRPALPPLGVSSPPPSPSPNSPPLPPRAPRPPLPPLPPAPPAPLTTYLGCFQDDTADPALSTTLSAADRANSPERCVSAAVVAGTRTPFIGMRRSRCVGSPSTGLSVAFLASRLPDTLCPLTCPGAPSQRCGGGGDGTLGYFSLYRVRLSAWPPGPEDQAVLRSPPSPPPFPPPPRPLPPPLPSPPSPAPSPPRPLPPRPPLPGLARRSPPPPASLQKRREQ</sequence>
<organism evidence="3 4">
    <name type="scientific">Gonium pectorale</name>
    <name type="common">Green alga</name>
    <dbReference type="NCBI Taxonomy" id="33097"/>
    <lineage>
        <taxon>Eukaryota</taxon>
        <taxon>Viridiplantae</taxon>
        <taxon>Chlorophyta</taxon>
        <taxon>core chlorophytes</taxon>
        <taxon>Chlorophyceae</taxon>
        <taxon>CS clade</taxon>
        <taxon>Chlamydomonadales</taxon>
        <taxon>Volvocaceae</taxon>
        <taxon>Gonium</taxon>
    </lineage>
</organism>
<feature type="compositionally biased region" description="Pro residues" evidence="1">
    <location>
        <begin position="674"/>
        <end position="701"/>
    </location>
</feature>
<feature type="region of interest" description="Disordered" evidence="1">
    <location>
        <begin position="818"/>
        <end position="884"/>
    </location>
</feature>
<proteinExistence type="predicted"/>
<name>A0A150GXM5_GONPE</name>
<dbReference type="EMBL" id="LSYV01000006">
    <property type="protein sequence ID" value="KXZ54442.1"/>
    <property type="molecule type" value="Genomic_DNA"/>
</dbReference>